<keyword evidence="9 11" id="KW-0413">Isomerase</keyword>
<feature type="binding site" evidence="11">
    <location>
        <position position="151"/>
    </location>
    <ligand>
        <name>Mg(2+)</name>
        <dbReference type="ChEBI" id="CHEBI:18420"/>
    </ligand>
</feature>
<dbReference type="HAMAP" id="MF_00354">
    <property type="entry name" value="Idi_2"/>
    <property type="match status" value="1"/>
</dbReference>
<dbReference type="PANTHER" id="PTHR43665:SF1">
    <property type="entry name" value="ISOPENTENYL-DIPHOSPHATE DELTA-ISOMERASE"/>
    <property type="match status" value="1"/>
</dbReference>
<dbReference type="Pfam" id="PF01070">
    <property type="entry name" value="FMN_dh"/>
    <property type="match status" value="1"/>
</dbReference>
<keyword evidence="5 11" id="KW-0479">Metal-binding</keyword>
<dbReference type="GO" id="GO:0008299">
    <property type="term" value="P:isoprenoid biosynthetic process"/>
    <property type="evidence" value="ECO:0007669"/>
    <property type="project" value="UniProtKB-UniRule"/>
</dbReference>
<evidence type="ECO:0000256" key="11">
    <source>
        <dbReference type="HAMAP-Rule" id="MF_00354"/>
    </source>
</evidence>
<dbReference type="GO" id="GO:0005737">
    <property type="term" value="C:cytoplasm"/>
    <property type="evidence" value="ECO:0007669"/>
    <property type="project" value="UniProtKB-SubCell"/>
</dbReference>
<dbReference type="GO" id="GO:0070402">
    <property type="term" value="F:NADPH binding"/>
    <property type="evidence" value="ECO:0007669"/>
    <property type="project" value="UniProtKB-UniRule"/>
</dbReference>
<comment type="similarity">
    <text evidence="11">Belongs to the IPP isomerase type 2 family.</text>
</comment>
<reference evidence="13 14" key="1">
    <citation type="submission" date="2020-08" db="EMBL/GenBank/DDBJ databases">
        <title>Sequencing the genomes of 1000 actinobacteria strains.</title>
        <authorList>
            <person name="Klenk H.-P."/>
        </authorList>
    </citation>
    <scope>NUCLEOTIDE SEQUENCE [LARGE SCALE GENOMIC DNA]</scope>
    <source>
        <strain evidence="13 14">DSM 20419</strain>
    </source>
</reference>
<dbReference type="EMBL" id="JACHWJ010000001">
    <property type="protein sequence ID" value="MBB2956000.1"/>
    <property type="molecule type" value="Genomic_DNA"/>
</dbReference>
<feature type="binding site" evidence="11">
    <location>
        <begin position="61"/>
        <end position="63"/>
    </location>
    <ligand>
        <name>FMN</name>
        <dbReference type="ChEBI" id="CHEBI:58210"/>
    </ligand>
</feature>
<keyword evidence="7 11" id="KW-0521">NADP</keyword>
<dbReference type="OrthoDB" id="9795032at2"/>
<comment type="caution">
    <text evidence="11">Lacks conserved residue(s) required for the propagation of feature annotation.</text>
</comment>
<comment type="subcellular location">
    <subcellularLocation>
        <location evidence="11">Cytoplasm</location>
    </subcellularLocation>
</comment>
<evidence type="ECO:0000256" key="9">
    <source>
        <dbReference type="ARBA" id="ARBA00023235"/>
    </source>
</evidence>
<evidence type="ECO:0000256" key="3">
    <source>
        <dbReference type="ARBA" id="ARBA00022630"/>
    </source>
</evidence>
<evidence type="ECO:0000259" key="12">
    <source>
        <dbReference type="Pfam" id="PF01070"/>
    </source>
</evidence>
<dbReference type="GO" id="GO:0004452">
    <property type="term" value="F:isopentenyl-diphosphate delta-isomerase activity"/>
    <property type="evidence" value="ECO:0007669"/>
    <property type="project" value="UniProtKB-UniRule"/>
</dbReference>
<gene>
    <name evidence="11" type="primary">fni</name>
    <name evidence="13" type="ORF">FHX72_000112</name>
</gene>
<evidence type="ECO:0000256" key="6">
    <source>
        <dbReference type="ARBA" id="ARBA00022842"/>
    </source>
</evidence>
<dbReference type="GO" id="GO:0010181">
    <property type="term" value="F:FMN binding"/>
    <property type="evidence" value="ECO:0007669"/>
    <property type="project" value="UniProtKB-UniRule"/>
</dbReference>
<dbReference type="InterPro" id="IPR011179">
    <property type="entry name" value="IPdP_isomerase"/>
</dbReference>
<organism evidence="13 14">
    <name type="scientific">Pseudoclavibacter helvolus</name>
    <dbReference type="NCBI Taxonomy" id="255205"/>
    <lineage>
        <taxon>Bacteria</taxon>
        <taxon>Bacillati</taxon>
        <taxon>Actinomycetota</taxon>
        <taxon>Actinomycetes</taxon>
        <taxon>Micrococcales</taxon>
        <taxon>Microbacteriaceae</taxon>
        <taxon>Pseudoclavibacter</taxon>
    </lineage>
</organism>
<feature type="binding site" evidence="11">
    <location>
        <position position="212"/>
    </location>
    <ligand>
        <name>FMN</name>
        <dbReference type="ChEBI" id="CHEBI:58210"/>
    </ligand>
</feature>
<comment type="catalytic activity">
    <reaction evidence="11">
        <text>isopentenyl diphosphate = dimethylallyl diphosphate</text>
        <dbReference type="Rhea" id="RHEA:23284"/>
        <dbReference type="ChEBI" id="CHEBI:57623"/>
        <dbReference type="ChEBI" id="CHEBI:128769"/>
        <dbReference type="EC" id="5.3.3.2"/>
    </reaction>
</comment>
<evidence type="ECO:0000256" key="8">
    <source>
        <dbReference type="ARBA" id="ARBA00023229"/>
    </source>
</evidence>
<evidence type="ECO:0000256" key="10">
    <source>
        <dbReference type="ARBA" id="ARBA00025810"/>
    </source>
</evidence>
<dbReference type="EC" id="5.3.3.2" evidence="11"/>
<comment type="cofactor">
    <cofactor evidence="11">
        <name>NADPH</name>
        <dbReference type="ChEBI" id="CHEBI:57783"/>
    </cofactor>
</comment>
<sequence length="361" mass="37933">MGNRKDEHVDLALAQRAGITRNDFDDVRFVHHALGGVDRASVSTAVQVAGATWPVAFYLNGMTGGSERTGVINRDLAVAARETGIAMAAGSLSAFLKDASTAPSFRVIRDENPGGFVMANVNATVSADDAQRAVDLLEADALQIHINSVQETVMPEGDRDFAAWPAAIEAIVQRVGVPVIVKEVGFGLSASTLARLAELGVQFADVSGRGGTDFAKIENSRRRLGDYAPLVGWGQSTPEALIEADASTAALPVLLASGGVRTSLDVLRALALGARAVGISGHFLEVLVEHGVEGLVEHIRSWQEQLAALQTMLGATTTEALTQQELILHGALLEFCASRGIDPAAVSRSRGRGTLPSKGQR</sequence>
<proteinExistence type="inferred from homology"/>
<comment type="function">
    <text evidence="11">Involved in the biosynthesis of isoprenoids. Catalyzes the 1,3-allylic rearrangement of the homoallylic substrate isopentenyl (IPP) to its allylic isomer, dimethylallyl diphosphate (DMAPP).</text>
</comment>
<feature type="binding site" evidence="11">
    <location>
        <begin position="259"/>
        <end position="261"/>
    </location>
    <ligand>
        <name>FMN</name>
        <dbReference type="ChEBI" id="CHEBI:58210"/>
    </ligand>
</feature>
<dbReference type="GO" id="GO:0000287">
    <property type="term" value="F:magnesium ion binding"/>
    <property type="evidence" value="ECO:0007669"/>
    <property type="project" value="UniProtKB-UniRule"/>
</dbReference>
<protein>
    <recommendedName>
        <fullName evidence="11">Isopentenyl-diphosphate delta-isomerase</fullName>
        <shortName evidence="11">IPP isomerase</shortName>
        <ecNumber evidence="11">5.3.3.2</ecNumber>
    </recommendedName>
    <alternativeName>
        <fullName evidence="11">Isopentenyl diphosphate:dimethylallyl diphosphate isomerase</fullName>
    </alternativeName>
    <alternativeName>
        <fullName evidence="11">Isopentenyl pyrophosphate isomerase</fullName>
    </alternativeName>
    <alternativeName>
        <fullName evidence="11">Type 2 isopentenyl diphosphate isomerase</fullName>
        <shortName evidence="11">IDI-2</shortName>
    </alternativeName>
</protein>
<comment type="caution">
    <text evidence="13">The sequence shown here is derived from an EMBL/GenBank/DDBJ whole genome shotgun (WGS) entry which is preliminary data.</text>
</comment>
<evidence type="ECO:0000256" key="4">
    <source>
        <dbReference type="ARBA" id="ARBA00022643"/>
    </source>
</evidence>
<dbReference type="CDD" id="cd02811">
    <property type="entry name" value="IDI-2_FMN"/>
    <property type="match status" value="1"/>
</dbReference>
<keyword evidence="3 11" id="KW-0285">Flavoprotein</keyword>
<name>A0A7W4YEL8_9MICO</name>
<keyword evidence="8 11" id="KW-0414">Isoprene biosynthesis</keyword>
<dbReference type="InterPro" id="IPR000262">
    <property type="entry name" value="FMN-dep_DH"/>
</dbReference>
<feature type="binding site" evidence="11">
    <location>
        <position position="120"/>
    </location>
    <ligand>
        <name>FMN</name>
        <dbReference type="ChEBI" id="CHEBI:58210"/>
    </ligand>
</feature>
<dbReference type="Gene3D" id="3.20.20.70">
    <property type="entry name" value="Aldolase class I"/>
    <property type="match status" value="1"/>
</dbReference>
<feature type="binding site" evidence="11">
    <location>
        <begin position="4"/>
        <end position="5"/>
    </location>
    <ligand>
        <name>substrate</name>
    </ligand>
</feature>
<feature type="binding site" evidence="11">
    <location>
        <position position="91"/>
    </location>
    <ligand>
        <name>FMN</name>
        <dbReference type="ChEBI" id="CHEBI:58210"/>
    </ligand>
</feature>
<feature type="binding site" evidence="11">
    <location>
        <position position="207"/>
    </location>
    <ligand>
        <name>FMN</name>
        <dbReference type="ChEBI" id="CHEBI:58210"/>
    </ligand>
</feature>
<comment type="cofactor">
    <cofactor evidence="1 11">
        <name>FMN</name>
        <dbReference type="ChEBI" id="CHEBI:58210"/>
    </cofactor>
</comment>
<keyword evidence="14" id="KW-1185">Reference proteome</keyword>
<evidence type="ECO:0000256" key="2">
    <source>
        <dbReference type="ARBA" id="ARBA00022490"/>
    </source>
</evidence>
<keyword evidence="4 11" id="KW-0288">FMN</keyword>
<keyword evidence="2 11" id="KW-0963">Cytoplasm</keyword>
<evidence type="ECO:0000313" key="13">
    <source>
        <dbReference type="EMBL" id="MBB2956000.1"/>
    </source>
</evidence>
<dbReference type="AlphaFoldDB" id="A0A7W4YEL8"/>
<dbReference type="InterPro" id="IPR013785">
    <property type="entry name" value="Aldolase_TIM"/>
</dbReference>
<dbReference type="GO" id="GO:0016491">
    <property type="term" value="F:oxidoreductase activity"/>
    <property type="evidence" value="ECO:0007669"/>
    <property type="project" value="InterPro"/>
</dbReference>
<feature type="binding site" evidence="11">
    <location>
        <position position="150"/>
    </location>
    <ligand>
        <name>substrate</name>
    </ligand>
</feature>
<evidence type="ECO:0000256" key="7">
    <source>
        <dbReference type="ARBA" id="ARBA00022857"/>
    </source>
</evidence>
<feature type="domain" description="FMN-dependent dehydrogenase" evidence="12">
    <location>
        <begin position="161"/>
        <end position="325"/>
    </location>
</feature>
<evidence type="ECO:0000313" key="14">
    <source>
        <dbReference type="Proteomes" id="UP000545286"/>
    </source>
</evidence>
<dbReference type="Proteomes" id="UP000545286">
    <property type="component" value="Unassembled WGS sequence"/>
</dbReference>
<evidence type="ECO:0000256" key="5">
    <source>
        <dbReference type="ARBA" id="ARBA00022723"/>
    </source>
</evidence>
<feature type="binding site" evidence="11">
    <location>
        <begin position="280"/>
        <end position="281"/>
    </location>
    <ligand>
        <name>FMN</name>
        <dbReference type="ChEBI" id="CHEBI:58210"/>
    </ligand>
</feature>
<dbReference type="PIRSF" id="PIRSF003314">
    <property type="entry name" value="IPP_isomerase"/>
    <property type="match status" value="1"/>
</dbReference>
<dbReference type="RefSeq" id="WP_068493086.1">
    <property type="nucleotide sequence ID" value="NZ_JACHWJ010000001.1"/>
</dbReference>
<evidence type="ECO:0000256" key="1">
    <source>
        <dbReference type="ARBA" id="ARBA00001917"/>
    </source>
</evidence>
<dbReference type="SUPFAM" id="SSF51395">
    <property type="entry name" value="FMN-linked oxidoreductases"/>
    <property type="match status" value="1"/>
</dbReference>
<dbReference type="NCBIfam" id="TIGR02151">
    <property type="entry name" value="IPP_isom_2"/>
    <property type="match status" value="1"/>
</dbReference>
<comment type="subunit">
    <text evidence="10 11">Homooctamer. Dimer of tetramers.</text>
</comment>
<feature type="binding site" evidence="11">
    <location>
        <position position="182"/>
    </location>
    <ligand>
        <name>FMN</name>
        <dbReference type="ChEBI" id="CHEBI:58210"/>
    </ligand>
</feature>
<comment type="cofactor">
    <cofactor evidence="11">
        <name>Mg(2+)</name>
        <dbReference type="ChEBI" id="CHEBI:18420"/>
    </cofactor>
</comment>
<keyword evidence="6 11" id="KW-0460">Magnesium</keyword>
<dbReference type="PANTHER" id="PTHR43665">
    <property type="entry name" value="ISOPENTENYL-DIPHOSPHATE DELTA-ISOMERASE"/>
    <property type="match status" value="1"/>
</dbReference>
<accession>A0A7W4YEL8</accession>